<feature type="compositionally biased region" description="Basic residues" evidence="1">
    <location>
        <begin position="177"/>
        <end position="196"/>
    </location>
</feature>
<keyword evidence="3" id="KW-1185">Reference proteome</keyword>
<sequence>MRSRDQVQVERSKRLQARAGTDEVLHELNVLPREGRGAAAHNDASEMVICSVFWAWDAMPANGAGPSQGRPMKRSWDPRRTREGIKSSTVRRDDERFSPGRMQPTSYSRILEGTELKAYRDETFIPRSPSNFLKSGRPAAGMDATTNSSFPQMEEADGPRPLPTAPEPERRAEAQVHKHLLRRDHHRLPQHLRHRGLPGAAHEGADV</sequence>
<feature type="compositionally biased region" description="Basic and acidic residues" evidence="1">
    <location>
        <begin position="74"/>
        <end position="98"/>
    </location>
</feature>
<evidence type="ECO:0000256" key="1">
    <source>
        <dbReference type="SAM" id="MobiDB-lite"/>
    </source>
</evidence>
<dbReference type="Proteomes" id="UP000269721">
    <property type="component" value="Unassembled WGS sequence"/>
</dbReference>
<name>A0A4P9VTL5_9FUNG</name>
<dbReference type="AlphaFoldDB" id="A0A4P9VTL5"/>
<dbReference type="EMBL" id="ML001985">
    <property type="protein sequence ID" value="RKO82864.1"/>
    <property type="molecule type" value="Genomic_DNA"/>
</dbReference>
<evidence type="ECO:0000313" key="2">
    <source>
        <dbReference type="EMBL" id="RKO82864.1"/>
    </source>
</evidence>
<organism evidence="2 3">
    <name type="scientific">Blyttiomyces helicus</name>
    <dbReference type="NCBI Taxonomy" id="388810"/>
    <lineage>
        <taxon>Eukaryota</taxon>
        <taxon>Fungi</taxon>
        <taxon>Fungi incertae sedis</taxon>
        <taxon>Chytridiomycota</taxon>
        <taxon>Chytridiomycota incertae sedis</taxon>
        <taxon>Chytridiomycetes</taxon>
        <taxon>Chytridiomycetes incertae sedis</taxon>
        <taxon>Blyttiomyces</taxon>
    </lineage>
</organism>
<proteinExistence type="predicted"/>
<protein>
    <submittedName>
        <fullName evidence="2">Uncharacterized protein</fullName>
    </submittedName>
</protein>
<reference evidence="3" key="1">
    <citation type="journal article" date="2018" name="Nat. Microbiol.">
        <title>Leveraging single-cell genomics to expand the fungal tree of life.</title>
        <authorList>
            <person name="Ahrendt S.R."/>
            <person name="Quandt C.A."/>
            <person name="Ciobanu D."/>
            <person name="Clum A."/>
            <person name="Salamov A."/>
            <person name="Andreopoulos B."/>
            <person name="Cheng J.F."/>
            <person name="Woyke T."/>
            <person name="Pelin A."/>
            <person name="Henrissat B."/>
            <person name="Reynolds N.K."/>
            <person name="Benny G.L."/>
            <person name="Smith M.E."/>
            <person name="James T.Y."/>
            <person name="Grigoriev I.V."/>
        </authorList>
    </citation>
    <scope>NUCLEOTIDE SEQUENCE [LARGE SCALE GENOMIC DNA]</scope>
</reference>
<feature type="compositionally biased region" description="Basic and acidic residues" evidence="1">
    <location>
        <begin position="167"/>
        <end position="176"/>
    </location>
</feature>
<evidence type="ECO:0000313" key="3">
    <source>
        <dbReference type="Proteomes" id="UP000269721"/>
    </source>
</evidence>
<gene>
    <name evidence="2" type="ORF">BDK51DRAFT_49432</name>
</gene>
<feature type="region of interest" description="Disordered" evidence="1">
    <location>
        <begin position="60"/>
        <end position="105"/>
    </location>
</feature>
<feature type="compositionally biased region" description="Basic and acidic residues" evidence="1">
    <location>
        <begin position="1"/>
        <end position="13"/>
    </location>
</feature>
<feature type="region of interest" description="Disordered" evidence="1">
    <location>
        <begin position="1"/>
        <end position="20"/>
    </location>
</feature>
<feature type="region of interest" description="Disordered" evidence="1">
    <location>
        <begin position="129"/>
        <end position="207"/>
    </location>
</feature>
<accession>A0A4P9VTL5</accession>